<reference evidence="1 2" key="1">
    <citation type="journal article" date="2008" name="Int. J. Syst. Evol. Microbiol.">
        <title>Leifsonia pindariensis sp. nov., isolated from the Pindari glacier of the Indian Himalayas, and emended description of the genus Leifsonia.</title>
        <authorList>
            <person name="Reddy G.S."/>
            <person name="Prabagaran S.R."/>
            <person name="Shivaji S."/>
        </authorList>
    </citation>
    <scope>NUCLEOTIDE SEQUENCE [LARGE SCALE GENOMIC DNA]</scope>
    <source>
        <strain evidence="1 2">PON 10</strain>
    </source>
</reference>
<proteinExistence type="predicted"/>
<comment type="caution">
    <text evidence="1">The sequence shown here is derived from an EMBL/GenBank/DDBJ whole genome shotgun (WGS) entry which is preliminary data.</text>
</comment>
<evidence type="ECO:0000313" key="1">
    <source>
        <dbReference type="EMBL" id="PPL19594.1"/>
    </source>
</evidence>
<dbReference type="RefSeq" id="WP_104474690.1">
    <property type="nucleotide sequence ID" value="NZ_MPZN01000011.1"/>
</dbReference>
<keyword evidence="2" id="KW-1185">Reference proteome</keyword>
<evidence type="ECO:0000313" key="2">
    <source>
        <dbReference type="Proteomes" id="UP000237755"/>
    </source>
</evidence>
<gene>
    <name evidence="1" type="ORF">GY24_05245</name>
</gene>
<dbReference type="Proteomes" id="UP000237755">
    <property type="component" value="Unassembled WGS sequence"/>
</dbReference>
<organism evidence="1 2">
    <name type="scientific">Microterricola pindariensis</name>
    <dbReference type="NCBI Taxonomy" id="478010"/>
    <lineage>
        <taxon>Bacteria</taxon>
        <taxon>Bacillati</taxon>
        <taxon>Actinomycetota</taxon>
        <taxon>Actinomycetes</taxon>
        <taxon>Micrococcales</taxon>
        <taxon>Microbacteriaceae</taxon>
        <taxon>Microterricola</taxon>
    </lineage>
</organism>
<name>A0ABX5AZ18_9MICO</name>
<dbReference type="EMBL" id="MPZN01000011">
    <property type="protein sequence ID" value="PPL19594.1"/>
    <property type="molecule type" value="Genomic_DNA"/>
</dbReference>
<sequence length="83" mass="9252">MHLPDEETNIVPVMETTLTQKEVEWFGEHGRNAIPKSMIQLGAILAAQPDGGGTEWLHKHLPGPALLIWRTVGAHKYGRKHAH</sequence>
<protein>
    <submittedName>
        <fullName evidence="1">Uncharacterized protein</fullName>
    </submittedName>
</protein>
<accession>A0ABX5AZ18</accession>